<dbReference type="PROSITE" id="PS50082">
    <property type="entry name" value="WD_REPEATS_2"/>
    <property type="match status" value="1"/>
</dbReference>
<feature type="repeat" description="WD" evidence="1">
    <location>
        <begin position="61"/>
        <end position="102"/>
    </location>
</feature>
<feature type="domain" description="Anaphase-promoting complex subunit 4-like WD40" evidence="2">
    <location>
        <begin position="72"/>
        <end position="150"/>
    </location>
</feature>
<reference evidence="3" key="2">
    <citation type="submission" date="2020-05" db="UniProtKB">
        <authorList>
            <consortium name="EnsemblMetazoa"/>
        </authorList>
    </citation>
    <scope>IDENTIFICATION</scope>
    <source>
        <strain evidence="3">maculatus3</strain>
    </source>
</reference>
<dbReference type="PANTHER" id="PTHR19879">
    <property type="entry name" value="TRANSCRIPTION INITIATION FACTOR TFIID"/>
    <property type="match status" value="1"/>
</dbReference>
<evidence type="ECO:0000259" key="2">
    <source>
        <dbReference type="Pfam" id="PF12894"/>
    </source>
</evidence>
<keyword evidence="1" id="KW-0853">WD repeat</keyword>
<keyword evidence="4" id="KW-1185">Reference proteome</keyword>
<dbReference type="VEuPathDB" id="VectorBase:AMAM023643"/>
<evidence type="ECO:0000313" key="4">
    <source>
        <dbReference type="Proteomes" id="UP000075901"/>
    </source>
</evidence>
<dbReference type="SMART" id="SM00320">
    <property type="entry name" value="WD40"/>
    <property type="match status" value="3"/>
</dbReference>
<dbReference type="InterPro" id="IPR015943">
    <property type="entry name" value="WD40/YVTN_repeat-like_dom_sf"/>
</dbReference>
<dbReference type="Proteomes" id="UP000075901">
    <property type="component" value="Unassembled WGS sequence"/>
</dbReference>
<dbReference type="InterPro" id="IPR024977">
    <property type="entry name" value="Apc4-like_WD40_dom"/>
</dbReference>
<dbReference type="AlphaFoldDB" id="A0A182TBR4"/>
<dbReference type="InterPro" id="IPR036322">
    <property type="entry name" value="WD40_repeat_dom_sf"/>
</dbReference>
<dbReference type="Pfam" id="PF12894">
    <property type="entry name" value="ANAPC4_WD40"/>
    <property type="match status" value="1"/>
</dbReference>
<dbReference type="GO" id="GO:0006367">
    <property type="term" value="P:transcription initiation at RNA polymerase II promoter"/>
    <property type="evidence" value="ECO:0007669"/>
    <property type="project" value="TreeGrafter"/>
</dbReference>
<dbReference type="InterPro" id="IPR001680">
    <property type="entry name" value="WD40_rpt"/>
</dbReference>
<sequence length="181" mass="20676">NDSVIGYHVLEEKIVSIDTYAGERHIYVAVGLQNGELLLYELDSRMLNKPTSYTRDNHKLLQTHRNAVCEVKFNDKGTLVASCGEDRAIYVTDTDSSMTICRKELKEIVRCLCWTPDGKYLLMGDRTGLLHVWNMLQGMVECEVNVHSACVYRIECIDEKRIVSCGKDDNNYCIKMWTVAT</sequence>
<organism evidence="3 4">
    <name type="scientific">Anopheles maculatus</name>
    <dbReference type="NCBI Taxonomy" id="74869"/>
    <lineage>
        <taxon>Eukaryota</taxon>
        <taxon>Metazoa</taxon>
        <taxon>Ecdysozoa</taxon>
        <taxon>Arthropoda</taxon>
        <taxon>Hexapoda</taxon>
        <taxon>Insecta</taxon>
        <taxon>Pterygota</taxon>
        <taxon>Neoptera</taxon>
        <taxon>Endopterygota</taxon>
        <taxon>Diptera</taxon>
        <taxon>Nematocera</taxon>
        <taxon>Culicoidea</taxon>
        <taxon>Culicidae</taxon>
        <taxon>Anophelinae</taxon>
        <taxon>Anopheles</taxon>
        <taxon>Anopheles maculatus group</taxon>
    </lineage>
</organism>
<evidence type="ECO:0000256" key="1">
    <source>
        <dbReference type="PROSITE-ProRule" id="PRU00221"/>
    </source>
</evidence>
<reference evidence="4" key="1">
    <citation type="submission" date="2013-09" db="EMBL/GenBank/DDBJ databases">
        <title>The Genome Sequence of Anopheles maculatus species B.</title>
        <authorList>
            <consortium name="The Broad Institute Genomics Platform"/>
            <person name="Neafsey D.E."/>
            <person name="Besansky N."/>
            <person name="Howell P."/>
            <person name="Walton C."/>
            <person name="Young S.K."/>
            <person name="Zeng Q."/>
            <person name="Gargeya S."/>
            <person name="Fitzgerald M."/>
            <person name="Haas B."/>
            <person name="Abouelleil A."/>
            <person name="Allen A.W."/>
            <person name="Alvarado L."/>
            <person name="Arachchi H.M."/>
            <person name="Berlin A.M."/>
            <person name="Chapman S.B."/>
            <person name="Gainer-Dewar J."/>
            <person name="Goldberg J."/>
            <person name="Griggs A."/>
            <person name="Gujja S."/>
            <person name="Hansen M."/>
            <person name="Howarth C."/>
            <person name="Imamovic A."/>
            <person name="Ireland A."/>
            <person name="Larimer J."/>
            <person name="McCowan C."/>
            <person name="Murphy C."/>
            <person name="Pearson M."/>
            <person name="Poon T.W."/>
            <person name="Priest M."/>
            <person name="Roberts A."/>
            <person name="Saif S."/>
            <person name="Shea T."/>
            <person name="Sisk P."/>
            <person name="Sykes S."/>
            <person name="Wortman J."/>
            <person name="Nusbaum C."/>
            <person name="Birren B."/>
        </authorList>
    </citation>
    <scope>NUCLEOTIDE SEQUENCE [LARGE SCALE GENOMIC DNA]</scope>
    <source>
        <strain evidence="4">maculatus3</strain>
    </source>
</reference>
<dbReference type="EnsemblMetazoa" id="AMAM023643-RA">
    <property type="protein sequence ID" value="AMAM023643-PA"/>
    <property type="gene ID" value="AMAM023643"/>
</dbReference>
<dbReference type="SUPFAM" id="SSF50978">
    <property type="entry name" value="WD40 repeat-like"/>
    <property type="match status" value="1"/>
</dbReference>
<name>A0A182TBR4_9DIPT</name>
<protein>
    <submittedName>
        <fullName evidence="3">WD_REPEATS_REGION domain-containing protein</fullName>
    </submittedName>
</protein>
<accession>A0A182TBR4</accession>
<dbReference type="Gene3D" id="2.130.10.10">
    <property type="entry name" value="YVTN repeat-like/Quinoprotein amine dehydrogenase"/>
    <property type="match status" value="1"/>
</dbReference>
<evidence type="ECO:0000313" key="3">
    <source>
        <dbReference type="EnsemblMetazoa" id="AMAM023643-PA"/>
    </source>
</evidence>
<dbReference type="GO" id="GO:0005669">
    <property type="term" value="C:transcription factor TFIID complex"/>
    <property type="evidence" value="ECO:0007669"/>
    <property type="project" value="TreeGrafter"/>
</dbReference>
<proteinExistence type="predicted"/>
<dbReference type="PANTHER" id="PTHR19879:SF1">
    <property type="entry name" value="CANNONBALL-RELATED"/>
    <property type="match status" value="1"/>
</dbReference>
<dbReference type="GO" id="GO:0016251">
    <property type="term" value="F:RNA polymerase II general transcription initiation factor activity"/>
    <property type="evidence" value="ECO:0007669"/>
    <property type="project" value="TreeGrafter"/>
</dbReference>